<comment type="caution">
    <text evidence="7">The sequence shown here is derived from an EMBL/GenBank/DDBJ whole genome shotgun (WGS) entry which is preliminary data.</text>
</comment>
<dbReference type="InterPro" id="IPR036259">
    <property type="entry name" value="MFS_trans_sf"/>
</dbReference>
<dbReference type="PANTHER" id="PTHR11662">
    <property type="entry name" value="SOLUTE CARRIER FAMILY 17"/>
    <property type="match status" value="1"/>
</dbReference>
<evidence type="ECO:0000313" key="7">
    <source>
        <dbReference type="EMBL" id="MBB3925620.1"/>
    </source>
</evidence>
<comment type="subcellular location">
    <subcellularLocation>
        <location evidence="1">Membrane</location>
        <topology evidence="1">Multi-pass membrane protein</topology>
    </subcellularLocation>
</comment>
<keyword evidence="4 5" id="KW-0472">Membrane</keyword>
<dbReference type="Gene3D" id="1.20.1250.20">
    <property type="entry name" value="MFS general substrate transporter like domains"/>
    <property type="match status" value="2"/>
</dbReference>
<evidence type="ECO:0000256" key="3">
    <source>
        <dbReference type="ARBA" id="ARBA00022989"/>
    </source>
</evidence>
<dbReference type="GO" id="GO:0016020">
    <property type="term" value="C:membrane"/>
    <property type="evidence" value="ECO:0007669"/>
    <property type="project" value="UniProtKB-SubCell"/>
</dbReference>
<feature type="transmembrane region" description="Helical" evidence="5">
    <location>
        <begin position="146"/>
        <end position="167"/>
    </location>
</feature>
<feature type="transmembrane region" description="Helical" evidence="5">
    <location>
        <begin position="173"/>
        <end position="191"/>
    </location>
</feature>
<dbReference type="CDD" id="cd17319">
    <property type="entry name" value="MFS_ExuT_GudP_like"/>
    <property type="match status" value="1"/>
</dbReference>
<proteinExistence type="predicted"/>
<feature type="domain" description="Major facilitator superfamily (MFS) profile" evidence="6">
    <location>
        <begin position="19"/>
        <end position="426"/>
    </location>
</feature>
<feature type="transmembrane region" description="Helical" evidence="5">
    <location>
        <begin position="338"/>
        <end position="359"/>
    </location>
</feature>
<dbReference type="AlphaFoldDB" id="A0A7W6FPB0"/>
<dbReference type="EMBL" id="JACIDT010000003">
    <property type="protein sequence ID" value="MBB3925620.1"/>
    <property type="molecule type" value="Genomic_DNA"/>
</dbReference>
<evidence type="ECO:0000313" key="8">
    <source>
        <dbReference type="Proteomes" id="UP000571950"/>
    </source>
</evidence>
<evidence type="ECO:0000256" key="4">
    <source>
        <dbReference type="ARBA" id="ARBA00023136"/>
    </source>
</evidence>
<accession>A0A7W6FPB0</accession>
<evidence type="ECO:0000256" key="5">
    <source>
        <dbReference type="SAM" id="Phobius"/>
    </source>
</evidence>
<keyword evidence="8" id="KW-1185">Reference proteome</keyword>
<protein>
    <submittedName>
        <fullName evidence="7">ACS family D-galactonate transporter-like MFS transporter</fullName>
    </submittedName>
</protein>
<evidence type="ECO:0000256" key="2">
    <source>
        <dbReference type="ARBA" id="ARBA00022692"/>
    </source>
</evidence>
<dbReference type="InterPro" id="IPR011701">
    <property type="entry name" value="MFS"/>
</dbReference>
<dbReference type="GO" id="GO:0022857">
    <property type="term" value="F:transmembrane transporter activity"/>
    <property type="evidence" value="ECO:0007669"/>
    <property type="project" value="InterPro"/>
</dbReference>
<organism evidence="7 8">
    <name type="scientific">Sphingobium jiangsuense</name>
    <dbReference type="NCBI Taxonomy" id="870476"/>
    <lineage>
        <taxon>Bacteria</taxon>
        <taxon>Pseudomonadati</taxon>
        <taxon>Pseudomonadota</taxon>
        <taxon>Alphaproteobacteria</taxon>
        <taxon>Sphingomonadales</taxon>
        <taxon>Sphingomonadaceae</taxon>
        <taxon>Sphingobium</taxon>
    </lineage>
</organism>
<feature type="transmembrane region" description="Helical" evidence="5">
    <location>
        <begin position="86"/>
        <end position="112"/>
    </location>
</feature>
<sequence length="430" mass="45910">MTDIAASSAQRPSRARFGILALIASGTLINYLDRTILGIAAPALTHDLGIDAAVMGIVFSAFSWSYAASQVPGGVFLDRVGTRLTYALSVGFWSLFTLLHAVATGLAGLLGLRLALGIAESPCFPANSRVVATWFPRSERAFATGVYTVGEYIGLAFLSPILFWLLAHHGWRSLFIVCGVAGLAFMLVWLARYREPQDHPHANAAELEVIRQGGGMVSAAAKGAPFEWRKAGALLRYRQMWGICLGQFAGNSTLVFFLTWFPTYLATERQMDYLKIGFFAVLPFIAASVGVLFGGWWSDGMLRRGLSPNIARKLPVITGLLLASTIIAANFVESDAVVITILSVAFFAQGMAALGWTLVSDIAPEGMLGLTGGIFNLAANLAGIVTPLVIGFIVAATGSFFFALAYVGLLALLGALAYIFILGDVERIVL</sequence>
<name>A0A7W6FPB0_9SPHN</name>
<feature type="transmembrane region" description="Helical" evidence="5">
    <location>
        <begin position="15"/>
        <end position="32"/>
    </location>
</feature>
<keyword evidence="2 5" id="KW-0812">Transmembrane</keyword>
<dbReference type="NCBIfam" id="TIGR00893">
    <property type="entry name" value="2A0114"/>
    <property type="match status" value="1"/>
</dbReference>
<feature type="transmembrane region" description="Helical" evidence="5">
    <location>
        <begin position="371"/>
        <end position="394"/>
    </location>
</feature>
<dbReference type="SUPFAM" id="SSF103473">
    <property type="entry name" value="MFS general substrate transporter"/>
    <property type="match status" value="1"/>
</dbReference>
<reference evidence="7 8" key="1">
    <citation type="submission" date="2020-08" db="EMBL/GenBank/DDBJ databases">
        <title>Genomic Encyclopedia of Type Strains, Phase IV (KMG-IV): sequencing the most valuable type-strain genomes for metagenomic binning, comparative biology and taxonomic classification.</title>
        <authorList>
            <person name="Goeker M."/>
        </authorList>
    </citation>
    <scope>NUCLEOTIDE SEQUENCE [LARGE SCALE GENOMIC DNA]</scope>
    <source>
        <strain evidence="7 8">DSM 26189</strain>
    </source>
</reference>
<evidence type="ECO:0000256" key="1">
    <source>
        <dbReference type="ARBA" id="ARBA00004141"/>
    </source>
</evidence>
<feature type="transmembrane region" description="Helical" evidence="5">
    <location>
        <begin position="400"/>
        <end position="421"/>
    </location>
</feature>
<dbReference type="PANTHER" id="PTHR11662:SF333">
    <property type="entry name" value="D-GALACTONATE TRANSPORTER"/>
    <property type="match status" value="1"/>
</dbReference>
<feature type="transmembrane region" description="Helical" evidence="5">
    <location>
        <begin position="240"/>
        <end position="261"/>
    </location>
</feature>
<feature type="transmembrane region" description="Helical" evidence="5">
    <location>
        <begin position="314"/>
        <end position="332"/>
    </location>
</feature>
<dbReference type="InterPro" id="IPR050382">
    <property type="entry name" value="MFS_Na/Anion_cotransporter"/>
</dbReference>
<dbReference type="Pfam" id="PF07690">
    <property type="entry name" value="MFS_1"/>
    <property type="match status" value="1"/>
</dbReference>
<feature type="transmembrane region" description="Helical" evidence="5">
    <location>
        <begin position="44"/>
        <end position="66"/>
    </location>
</feature>
<gene>
    <name evidence="7" type="ORF">GGR43_001333</name>
</gene>
<evidence type="ECO:0000259" key="6">
    <source>
        <dbReference type="PROSITE" id="PS50850"/>
    </source>
</evidence>
<dbReference type="Proteomes" id="UP000571950">
    <property type="component" value="Unassembled WGS sequence"/>
</dbReference>
<dbReference type="InterPro" id="IPR020846">
    <property type="entry name" value="MFS_dom"/>
</dbReference>
<keyword evidence="3 5" id="KW-1133">Transmembrane helix</keyword>
<dbReference type="PROSITE" id="PS50850">
    <property type="entry name" value="MFS"/>
    <property type="match status" value="1"/>
</dbReference>
<feature type="transmembrane region" description="Helical" evidence="5">
    <location>
        <begin position="273"/>
        <end position="293"/>
    </location>
</feature>
<dbReference type="RefSeq" id="WP_223177312.1">
    <property type="nucleotide sequence ID" value="NZ_BSPS01000063.1"/>
</dbReference>